<evidence type="ECO:0000256" key="1">
    <source>
        <dbReference type="SAM" id="Phobius"/>
    </source>
</evidence>
<accession>A0AAW1NY04</accession>
<organism evidence="2 3">
    <name type="scientific">Symbiochloris irregularis</name>
    <dbReference type="NCBI Taxonomy" id="706552"/>
    <lineage>
        <taxon>Eukaryota</taxon>
        <taxon>Viridiplantae</taxon>
        <taxon>Chlorophyta</taxon>
        <taxon>core chlorophytes</taxon>
        <taxon>Trebouxiophyceae</taxon>
        <taxon>Trebouxiales</taxon>
        <taxon>Trebouxiaceae</taxon>
        <taxon>Symbiochloris</taxon>
    </lineage>
</organism>
<keyword evidence="1" id="KW-0472">Membrane</keyword>
<keyword evidence="3" id="KW-1185">Reference proteome</keyword>
<comment type="caution">
    <text evidence="2">The sequence shown here is derived from an EMBL/GenBank/DDBJ whole genome shotgun (WGS) entry which is preliminary data.</text>
</comment>
<name>A0AAW1NY04_9CHLO</name>
<dbReference type="Proteomes" id="UP001465755">
    <property type="component" value="Unassembled WGS sequence"/>
</dbReference>
<proteinExistence type="predicted"/>
<dbReference type="EMBL" id="JALJOQ010000069">
    <property type="protein sequence ID" value="KAK9802653.1"/>
    <property type="molecule type" value="Genomic_DNA"/>
</dbReference>
<dbReference type="AlphaFoldDB" id="A0AAW1NY04"/>
<evidence type="ECO:0000313" key="3">
    <source>
        <dbReference type="Proteomes" id="UP001465755"/>
    </source>
</evidence>
<keyword evidence="1" id="KW-1133">Transmembrane helix</keyword>
<evidence type="ECO:0000313" key="2">
    <source>
        <dbReference type="EMBL" id="KAK9802653.1"/>
    </source>
</evidence>
<gene>
    <name evidence="2" type="ORF">WJX73_001086</name>
</gene>
<sequence>MFSINSSCPTRAVPLFQHLHSDPDPAPKDATHDYTMTTAVAMLAALCMVASLLSADATALGASFLPASGGMSLQRAKLRMPACLRNRCVKSLRLHYTAQR</sequence>
<reference evidence="2 3" key="1">
    <citation type="journal article" date="2024" name="Nat. Commun.">
        <title>Phylogenomics reveals the evolutionary origins of lichenization in chlorophyte algae.</title>
        <authorList>
            <person name="Puginier C."/>
            <person name="Libourel C."/>
            <person name="Otte J."/>
            <person name="Skaloud P."/>
            <person name="Haon M."/>
            <person name="Grisel S."/>
            <person name="Petersen M."/>
            <person name="Berrin J.G."/>
            <person name="Delaux P.M."/>
            <person name="Dal Grande F."/>
            <person name="Keller J."/>
        </authorList>
    </citation>
    <scope>NUCLEOTIDE SEQUENCE [LARGE SCALE GENOMIC DNA]</scope>
    <source>
        <strain evidence="2 3">SAG 2036</strain>
    </source>
</reference>
<feature type="transmembrane region" description="Helical" evidence="1">
    <location>
        <begin position="39"/>
        <end position="65"/>
    </location>
</feature>
<protein>
    <submittedName>
        <fullName evidence="2">Uncharacterized protein</fullName>
    </submittedName>
</protein>
<keyword evidence="1" id="KW-0812">Transmembrane</keyword>